<gene>
    <name evidence="3" type="ORF">ILEXP_LOCUS57532</name>
</gene>
<comment type="similarity">
    <text evidence="1">Belongs to the UDP-glycosyltransferase family.</text>
</comment>
<keyword evidence="2" id="KW-0808">Transferase</keyword>
<dbReference type="CDD" id="cd03784">
    <property type="entry name" value="GT1_Gtf-like"/>
    <property type="match status" value="1"/>
</dbReference>
<evidence type="ECO:0000256" key="1">
    <source>
        <dbReference type="ARBA" id="ARBA00009995"/>
    </source>
</evidence>
<evidence type="ECO:0000313" key="4">
    <source>
        <dbReference type="Proteomes" id="UP001642360"/>
    </source>
</evidence>
<keyword evidence="4" id="KW-1185">Reference proteome</keyword>
<evidence type="ECO:0000256" key="2">
    <source>
        <dbReference type="ARBA" id="ARBA00022679"/>
    </source>
</evidence>
<dbReference type="EMBL" id="CAUOFW020009780">
    <property type="protein sequence ID" value="CAK9187026.1"/>
    <property type="molecule type" value="Genomic_DNA"/>
</dbReference>
<reference evidence="3 4" key="1">
    <citation type="submission" date="2024-02" db="EMBL/GenBank/DDBJ databases">
        <authorList>
            <person name="Vignale AGUSTIN F."/>
            <person name="Sosa J E."/>
            <person name="Modenutti C."/>
        </authorList>
    </citation>
    <scope>NUCLEOTIDE SEQUENCE [LARGE SCALE GENOMIC DNA]</scope>
</reference>
<dbReference type="FunFam" id="3.40.50.2000:FF:000040">
    <property type="entry name" value="UDP-glycosyltransferase 76C1"/>
    <property type="match status" value="1"/>
</dbReference>
<accession>A0ABC8V113</accession>
<organism evidence="3 4">
    <name type="scientific">Ilex paraguariensis</name>
    <name type="common">yerba mate</name>
    <dbReference type="NCBI Taxonomy" id="185542"/>
    <lineage>
        <taxon>Eukaryota</taxon>
        <taxon>Viridiplantae</taxon>
        <taxon>Streptophyta</taxon>
        <taxon>Embryophyta</taxon>
        <taxon>Tracheophyta</taxon>
        <taxon>Spermatophyta</taxon>
        <taxon>Magnoliopsida</taxon>
        <taxon>eudicotyledons</taxon>
        <taxon>Gunneridae</taxon>
        <taxon>Pentapetalae</taxon>
        <taxon>asterids</taxon>
        <taxon>campanulids</taxon>
        <taxon>Aquifoliales</taxon>
        <taxon>Aquifoliaceae</taxon>
        <taxon>Ilex</taxon>
    </lineage>
</organism>
<dbReference type="SUPFAM" id="SSF53756">
    <property type="entry name" value="UDP-Glycosyltransferase/glycogen phosphorylase"/>
    <property type="match status" value="1"/>
</dbReference>
<dbReference type="PANTHER" id="PTHR11926:SF1392">
    <property type="entry name" value="GLYCOSYLTRANSFERASE"/>
    <property type="match status" value="1"/>
</dbReference>
<dbReference type="Gene3D" id="3.40.50.2000">
    <property type="entry name" value="Glycogen Phosphorylase B"/>
    <property type="match status" value="2"/>
</dbReference>
<proteinExistence type="inferred from homology"/>
<dbReference type="AlphaFoldDB" id="A0ABC8V113"/>
<sequence>MDHQKTLSPHVLMFPLPLQGPVNSMLKLAELLCLADFHVTFLNTNHIQNRLSRYTDIESRFSGYPKFRFETVSDGLSDDSPRSADRFIEMFLSMEAVTFPLVTEMVASGPLSCNSERPVTCIIADGILSFAVDVGIEVGIPIIYFETISPCALWTYLCIPKLTETGQFPFKGDDLDAKLTCVPGMEGFLRQRDLPSFCRASELIDSTIQLQLVLKQVQKFPKAQGLILNTFEELEGHLLSHISTVCPNLYAIGPIHAHLKARLSLSPKLKPKHSLSNSLWEEDKSCMAWLDAQPKKSVIYFSVGSNTVITRDQLMEFWHGLVNSGKRFLWVRRPESVSGGESMKGQIPAELLEGTKERGCIVGWAPQEEVLGHPAIGGFLTHNGWNSTLESITEGVPMIGWPHFVDQQVNSRFVGEVWKVGLDMKDTCDRVIIEKMVRELMDERKGEFEESAKHLSKLARESVGEGGSSYCNLERLIEDIGSWSLHTLKS</sequence>
<protein>
    <recommendedName>
        <fullName evidence="5">Glycosyltransferase</fullName>
    </recommendedName>
</protein>
<evidence type="ECO:0008006" key="5">
    <source>
        <dbReference type="Google" id="ProtNLM"/>
    </source>
</evidence>
<dbReference type="PANTHER" id="PTHR11926">
    <property type="entry name" value="GLUCOSYL/GLUCURONOSYL TRANSFERASES"/>
    <property type="match status" value="1"/>
</dbReference>
<name>A0ABC8V113_9AQUA</name>
<evidence type="ECO:0000313" key="3">
    <source>
        <dbReference type="EMBL" id="CAK9187026.1"/>
    </source>
</evidence>
<dbReference type="Proteomes" id="UP001642360">
    <property type="component" value="Unassembled WGS sequence"/>
</dbReference>
<dbReference type="Pfam" id="PF00201">
    <property type="entry name" value="UDPGT"/>
    <property type="match status" value="1"/>
</dbReference>
<comment type="caution">
    <text evidence="3">The sequence shown here is derived from an EMBL/GenBank/DDBJ whole genome shotgun (WGS) entry which is preliminary data.</text>
</comment>
<dbReference type="InterPro" id="IPR002213">
    <property type="entry name" value="UDP_glucos_trans"/>
</dbReference>
<dbReference type="GO" id="GO:0035251">
    <property type="term" value="F:UDP-glucosyltransferase activity"/>
    <property type="evidence" value="ECO:0007669"/>
    <property type="project" value="UniProtKB-ARBA"/>
</dbReference>